<feature type="transmembrane region" description="Helical" evidence="1">
    <location>
        <begin position="216"/>
        <end position="243"/>
    </location>
</feature>
<feature type="transmembrane region" description="Helical" evidence="1">
    <location>
        <begin position="72"/>
        <end position="91"/>
    </location>
</feature>
<accession>A0A1G2CX37</accession>
<evidence type="ECO:0000313" key="3">
    <source>
        <dbReference type="Proteomes" id="UP000177122"/>
    </source>
</evidence>
<sequence>MINEAIANYVRDERARGVADQAIRAELSVKGWKSEDINAALPKGDESTTIATKSKIFGSALLGTVETAAFRLLLLGFVFFLVSSVLLALFYGEAKNDLSNQLVFALFSLTHIVNASAAYFLFLTVWKLSRSVWFRIWIGIMAFIVALFAIFSFAHFVSIATGYDFFMISKALFGDEYFPVIIYFILLPLQAVVFLLLTITLWTLKNLHKRRTGRVLLLRAHLATTGLFFLMALLALGDFIFVLSNSF</sequence>
<name>A0A1G2CX37_9BACT</name>
<dbReference type="AlphaFoldDB" id="A0A1G2CX37"/>
<dbReference type="EMBL" id="MHLI01000006">
    <property type="protein sequence ID" value="OGZ05792.1"/>
    <property type="molecule type" value="Genomic_DNA"/>
</dbReference>
<reference evidence="2 3" key="1">
    <citation type="journal article" date="2016" name="Nat. Commun.">
        <title>Thousands of microbial genomes shed light on interconnected biogeochemical processes in an aquifer system.</title>
        <authorList>
            <person name="Anantharaman K."/>
            <person name="Brown C.T."/>
            <person name="Hug L.A."/>
            <person name="Sharon I."/>
            <person name="Castelle C.J."/>
            <person name="Probst A.J."/>
            <person name="Thomas B.C."/>
            <person name="Singh A."/>
            <person name="Wilkins M.J."/>
            <person name="Karaoz U."/>
            <person name="Brodie E.L."/>
            <person name="Williams K.H."/>
            <person name="Hubbard S.S."/>
            <person name="Banfield J.F."/>
        </authorList>
    </citation>
    <scope>NUCLEOTIDE SEQUENCE [LARGE SCALE GENOMIC DNA]</scope>
</reference>
<feature type="transmembrane region" description="Helical" evidence="1">
    <location>
        <begin position="136"/>
        <end position="160"/>
    </location>
</feature>
<comment type="caution">
    <text evidence="2">The sequence shown here is derived from an EMBL/GenBank/DDBJ whole genome shotgun (WGS) entry which is preliminary data.</text>
</comment>
<dbReference type="Proteomes" id="UP000177122">
    <property type="component" value="Unassembled WGS sequence"/>
</dbReference>
<protein>
    <recommendedName>
        <fullName evidence="4">DUF5671 domain-containing protein</fullName>
    </recommendedName>
</protein>
<keyword evidence="1" id="KW-0812">Transmembrane</keyword>
<feature type="transmembrane region" description="Helical" evidence="1">
    <location>
        <begin position="103"/>
        <end position="124"/>
    </location>
</feature>
<evidence type="ECO:0008006" key="4">
    <source>
        <dbReference type="Google" id="ProtNLM"/>
    </source>
</evidence>
<organism evidence="2 3">
    <name type="scientific">Candidatus Lloydbacteria bacterium RIFCSPHIGHO2_01_FULL_49_22</name>
    <dbReference type="NCBI Taxonomy" id="1798658"/>
    <lineage>
        <taxon>Bacteria</taxon>
        <taxon>Candidatus Lloydiibacteriota</taxon>
    </lineage>
</organism>
<feature type="transmembrane region" description="Helical" evidence="1">
    <location>
        <begin position="180"/>
        <end position="204"/>
    </location>
</feature>
<keyword evidence="1" id="KW-1133">Transmembrane helix</keyword>
<evidence type="ECO:0000313" key="2">
    <source>
        <dbReference type="EMBL" id="OGZ05792.1"/>
    </source>
</evidence>
<keyword evidence="1" id="KW-0472">Membrane</keyword>
<evidence type="ECO:0000256" key="1">
    <source>
        <dbReference type="SAM" id="Phobius"/>
    </source>
</evidence>
<proteinExistence type="predicted"/>
<gene>
    <name evidence="2" type="ORF">A2845_03240</name>
</gene>